<dbReference type="EMBL" id="OX336137">
    <property type="protein sequence ID" value="CAI2719684.1"/>
    <property type="molecule type" value="Genomic_DNA"/>
</dbReference>
<dbReference type="PROSITE" id="PS00360">
    <property type="entry name" value="RIBOSOMAL_S9"/>
    <property type="match status" value="1"/>
</dbReference>
<accession>A0ABN8W0Z3</accession>
<organism evidence="7 8">
    <name type="scientific">Nitrospina watsonii</name>
    <dbReference type="NCBI Taxonomy" id="1323948"/>
    <lineage>
        <taxon>Bacteria</taxon>
        <taxon>Pseudomonadati</taxon>
        <taxon>Nitrospinota/Tectimicrobiota group</taxon>
        <taxon>Nitrospinota</taxon>
        <taxon>Nitrospinia</taxon>
        <taxon>Nitrospinales</taxon>
        <taxon>Nitrospinaceae</taxon>
        <taxon>Nitrospina</taxon>
    </lineage>
</organism>
<dbReference type="HAMAP" id="MF_00532_B">
    <property type="entry name" value="Ribosomal_uS9_B"/>
    <property type="match status" value="1"/>
</dbReference>
<dbReference type="PANTHER" id="PTHR21569:SF1">
    <property type="entry name" value="SMALL RIBOSOMAL SUBUNIT PROTEIN US9M"/>
    <property type="match status" value="1"/>
</dbReference>
<dbReference type="Gene3D" id="3.30.230.10">
    <property type="match status" value="1"/>
</dbReference>
<evidence type="ECO:0000313" key="8">
    <source>
        <dbReference type="Proteomes" id="UP001157733"/>
    </source>
</evidence>
<dbReference type="InterPro" id="IPR014721">
    <property type="entry name" value="Ribsml_uS5_D2-typ_fold_subgr"/>
</dbReference>
<name>A0ABN8W0Z3_9BACT</name>
<reference evidence="7 8" key="1">
    <citation type="submission" date="2022-09" db="EMBL/GenBank/DDBJ databases">
        <authorList>
            <person name="Kop L."/>
        </authorList>
    </citation>
    <scope>NUCLEOTIDE SEQUENCE [LARGE SCALE GENOMIC DNA]</scope>
    <source>
        <strain evidence="7 8">347</strain>
    </source>
</reference>
<gene>
    <name evidence="5 7" type="primary">rpsI</name>
    <name evidence="7" type="ORF">NSPWAT_2828</name>
</gene>
<dbReference type="NCBIfam" id="NF001099">
    <property type="entry name" value="PRK00132.1"/>
    <property type="match status" value="1"/>
</dbReference>
<dbReference type="RefSeq" id="WP_282012500.1">
    <property type="nucleotide sequence ID" value="NZ_OX336137.1"/>
</dbReference>
<keyword evidence="8" id="KW-1185">Reference proteome</keyword>
<sequence length="129" mass="14535">MEERFYATGRRKESIAKVWIHPGEGQITVNNKNLDAYFGRPTAEMIVRQPLVLTETLGSFDIKATVLGGGLSGQAGALRLAVAKALMESNPDLRLTLKRAGFLTRDPREVERKKYGRRGARKRFQFSKR</sequence>
<evidence type="ECO:0000256" key="6">
    <source>
        <dbReference type="RuleBase" id="RU003815"/>
    </source>
</evidence>
<proteinExistence type="inferred from homology"/>
<dbReference type="SUPFAM" id="SSF54211">
    <property type="entry name" value="Ribosomal protein S5 domain 2-like"/>
    <property type="match status" value="1"/>
</dbReference>
<dbReference type="InterPro" id="IPR000754">
    <property type="entry name" value="Ribosomal_uS9"/>
</dbReference>
<evidence type="ECO:0000256" key="4">
    <source>
        <dbReference type="ARBA" id="ARBA00035259"/>
    </source>
</evidence>
<keyword evidence="2 5" id="KW-0689">Ribosomal protein</keyword>
<protein>
    <recommendedName>
        <fullName evidence="4 5">Small ribosomal subunit protein uS9</fullName>
    </recommendedName>
</protein>
<evidence type="ECO:0000313" key="7">
    <source>
        <dbReference type="EMBL" id="CAI2719684.1"/>
    </source>
</evidence>
<dbReference type="PANTHER" id="PTHR21569">
    <property type="entry name" value="RIBOSOMAL PROTEIN S9"/>
    <property type="match status" value="1"/>
</dbReference>
<dbReference type="InterPro" id="IPR023035">
    <property type="entry name" value="Ribosomal_uS9_bac/plastid"/>
</dbReference>
<dbReference type="InterPro" id="IPR020574">
    <property type="entry name" value="Ribosomal_uS9_CS"/>
</dbReference>
<dbReference type="Proteomes" id="UP001157733">
    <property type="component" value="Chromosome"/>
</dbReference>
<evidence type="ECO:0000256" key="3">
    <source>
        <dbReference type="ARBA" id="ARBA00023274"/>
    </source>
</evidence>
<dbReference type="InterPro" id="IPR020568">
    <property type="entry name" value="Ribosomal_Su5_D2-typ_SF"/>
</dbReference>
<keyword evidence="3 5" id="KW-0687">Ribonucleoprotein</keyword>
<dbReference type="Pfam" id="PF00380">
    <property type="entry name" value="Ribosomal_S9"/>
    <property type="match status" value="1"/>
</dbReference>
<evidence type="ECO:0000256" key="2">
    <source>
        <dbReference type="ARBA" id="ARBA00022980"/>
    </source>
</evidence>
<comment type="similarity">
    <text evidence="1 5 6">Belongs to the universal ribosomal protein uS9 family.</text>
</comment>
<evidence type="ECO:0000256" key="5">
    <source>
        <dbReference type="HAMAP-Rule" id="MF_00532"/>
    </source>
</evidence>
<evidence type="ECO:0000256" key="1">
    <source>
        <dbReference type="ARBA" id="ARBA00005251"/>
    </source>
</evidence>